<sequence>KIRSGMSCRRTNGFLYFTALYINANARRCIMHPQRLLKLGVFSSHLSKGSLSRDARHNLDVFHFKTQKNLPKESTLPASELCRTRTSSYFLATSVSRVPAIWPSASSKASRASIIVKMSKKICVKAFPARKSSCCSPPKGRLLVYSNVTDSNDRYNVANAGEHRIRLSHTVTHCTVTHCKPAVRWTSCCTMLDSNAAAIRLLADAGINTCV</sequence>
<dbReference type="Proteomes" id="UP000479190">
    <property type="component" value="Unassembled WGS sequence"/>
</dbReference>
<evidence type="ECO:0000313" key="1">
    <source>
        <dbReference type="EMBL" id="CAB0035574.1"/>
    </source>
</evidence>
<accession>A0A6H5IF26</accession>
<keyword evidence="2" id="KW-1185">Reference proteome</keyword>
<feature type="non-terminal residue" evidence="1">
    <location>
        <position position="1"/>
    </location>
</feature>
<name>A0A6H5IF26_9HYME</name>
<proteinExistence type="predicted"/>
<dbReference type="EMBL" id="CADCXV010000794">
    <property type="protein sequence ID" value="CAB0035574.1"/>
    <property type="molecule type" value="Genomic_DNA"/>
</dbReference>
<organism evidence="1 2">
    <name type="scientific">Trichogramma brassicae</name>
    <dbReference type="NCBI Taxonomy" id="86971"/>
    <lineage>
        <taxon>Eukaryota</taxon>
        <taxon>Metazoa</taxon>
        <taxon>Ecdysozoa</taxon>
        <taxon>Arthropoda</taxon>
        <taxon>Hexapoda</taxon>
        <taxon>Insecta</taxon>
        <taxon>Pterygota</taxon>
        <taxon>Neoptera</taxon>
        <taxon>Endopterygota</taxon>
        <taxon>Hymenoptera</taxon>
        <taxon>Apocrita</taxon>
        <taxon>Proctotrupomorpha</taxon>
        <taxon>Chalcidoidea</taxon>
        <taxon>Trichogrammatidae</taxon>
        <taxon>Trichogramma</taxon>
    </lineage>
</organism>
<protein>
    <submittedName>
        <fullName evidence="1">Uncharacterized protein</fullName>
    </submittedName>
</protein>
<gene>
    <name evidence="1" type="ORF">TBRA_LOCUS7466</name>
</gene>
<evidence type="ECO:0000313" key="2">
    <source>
        <dbReference type="Proteomes" id="UP000479190"/>
    </source>
</evidence>
<reference evidence="1 2" key="1">
    <citation type="submission" date="2020-02" db="EMBL/GenBank/DDBJ databases">
        <authorList>
            <person name="Ferguson B K."/>
        </authorList>
    </citation>
    <scope>NUCLEOTIDE SEQUENCE [LARGE SCALE GENOMIC DNA]</scope>
</reference>
<dbReference type="AlphaFoldDB" id="A0A6H5IF26"/>